<dbReference type="InterPro" id="IPR040673">
    <property type="entry name" value="CCDC81_HU_dom_2"/>
</dbReference>
<feature type="non-terminal residue" evidence="2">
    <location>
        <position position="1"/>
    </location>
</feature>
<feature type="non-terminal residue" evidence="2">
    <location>
        <position position="92"/>
    </location>
</feature>
<dbReference type="Pfam" id="PF18289">
    <property type="entry name" value="HU-CCDC81_euk_2"/>
    <property type="match status" value="1"/>
</dbReference>
<organism evidence="2 3">
    <name type="scientific">Egretta garzetta</name>
    <name type="common">Little egret</name>
    <dbReference type="NCBI Taxonomy" id="188379"/>
    <lineage>
        <taxon>Eukaryota</taxon>
        <taxon>Metazoa</taxon>
        <taxon>Chordata</taxon>
        <taxon>Craniata</taxon>
        <taxon>Vertebrata</taxon>
        <taxon>Euteleostomi</taxon>
        <taxon>Archelosauria</taxon>
        <taxon>Archosauria</taxon>
        <taxon>Dinosauria</taxon>
        <taxon>Saurischia</taxon>
        <taxon>Theropoda</taxon>
        <taxon>Coelurosauria</taxon>
        <taxon>Aves</taxon>
        <taxon>Neognathae</taxon>
        <taxon>Neoaves</taxon>
        <taxon>Aequornithes</taxon>
        <taxon>Pelecaniformes</taxon>
        <taxon>Ardeidae</taxon>
        <taxon>Egretta</taxon>
    </lineage>
</organism>
<evidence type="ECO:0000259" key="1">
    <source>
        <dbReference type="Pfam" id="PF18289"/>
    </source>
</evidence>
<evidence type="ECO:0000313" key="2">
    <source>
        <dbReference type="EMBL" id="KFP09773.1"/>
    </source>
</evidence>
<keyword evidence="3" id="KW-1185">Reference proteome</keyword>
<name>A0A091IQD3_EGRGA</name>
<protein>
    <recommendedName>
        <fullName evidence="1">CCDC81 HU domain-containing protein</fullName>
    </recommendedName>
</protein>
<proteinExistence type="predicted"/>
<dbReference type="AlphaFoldDB" id="A0A091IQD3"/>
<sequence length="92" mass="10521">GGFFAEEFEVAELIYAEAALRLRLPEKKVLKCVEATVKVITWALTEGKDFDFVFKNFGVLVCRGKRVVMRFFEDLLRDVDETGILANTFLQV</sequence>
<feature type="domain" description="CCDC81 HU" evidence="1">
    <location>
        <begin position="9"/>
        <end position="83"/>
    </location>
</feature>
<accession>A0A091IQD3</accession>
<evidence type="ECO:0000313" key="3">
    <source>
        <dbReference type="Proteomes" id="UP000053119"/>
    </source>
</evidence>
<reference evidence="2 3" key="1">
    <citation type="submission" date="2014-04" db="EMBL/GenBank/DDBJ databases">
        <title>Genome evolution of avian class.</title>
        <authorList>
            <person name="Zhang G."/>
            <person name="Li C."/>
        </authorList>
    </citation>
    <scope>NUCLEOTIDE SEQUENCE [LARGE SCALE GENOMIC DNA]</scope>
    <source>
        <strain evidence="2">BGI_Z169</strain>
    </source>
</reference>
<gene>
    <name evidence="2" type="ORF">Z169_00405</name>
</gene>
<dbReference type="Proteomes" id="UP000053119">
    <property type="component" value="Unassembled WGS sequence"/>
</dbReference>
<dbReference type="EMBL" id="KK500676">
    <property type="protein sequence ID" value="KFP09773.1"/>
    <property type="molecule type" value="Genomic_DNA"/>
</dbReference>